<protein>
    <submittedName>
        <fullName evidence="1">Uncharacterized protein</fullName>
    </submittedName>
</protein>
<organism evidence="1 2">
    <name type="scientific">Rotaria magnacalcarata</name>
    <dbReference type="NCBI Taxonomy" id="392030"/>
    <lineage>
        <taxon>Eukaryota</taxon>
        <taxon>Metazoa</taxon>
        <taxon>Spiralia</taxon>
        <taxon>Gnathifera</taxon>
        <taxon>Rotifera</taxon>
        <taxon>Eurotatoria</taxon>
        <taxon>Bdelloidea</taxon>
        <taxon>Philodinida</taxon>
        <taxon>Philodinidae</taxon>
        <taxon>Rotaria</taxon>
    </lineage>
</organism>
<dbReference type="Proteomes" id="UP000676336">
    <property type="component" value="Unassembled WGS sequence"/>
</dbReference>
<dbReference type="AlphaFoldDB" id="A0A8S3JV91"/>
<feature type="non-terminal residue" evidence="1">
    <location>
        <position position="30"/>
    </location>
</feature>
<dbReference type="EMBL" id="CAJOBI010352698">
    <property type="protein sequence ID" value="CAF5222165.1"/>
    <property type="molecule type" value="Genomic_DNA"/>
</dbReference>
<evidence type="ECO:0000313" key="2">
    <source>
        <dbReference type="Proteomes" id="UP000676336"/>
    </source>
</evidence>
<sequence length="30" mass="3371">MPVPRSRMHDTKLYDLLEVSPDATSAQIAK</sequence>
<evidence type="ECO:0000313" key="1">
    <source>
        <dbReference type="EMBL" id="CAF5222165.1"/>
    </source>
</evidence>
<accession>A0A8S3JV91</accession>
<gene>
    <name evidence="1" type="ORF">SMN809_LOCUS82708</name>
</gene>
<name>A0A8S3JV91_9BILA</name>
<reference evidence="1" key="1">
    <citation type="submission" date="2021-02" db="EMBL/GenBank/DDBJ databases">
        <authorList>
            <person name="Nowell W R."/>
        </authorList>
    </citation>
    <scope>NUCLEOTIDE SEQUENCE</scope>
</reference>
<comment type="caution">
    <text evidence="1">The sequence shown here is derived from an EMBL/GenBank/DDBJ whole genome shotgun (WGS) entry which is preliminary data.</text>
</comment>
<proteinExistence type="predicted"/>